<evidence type="ECO:0000313" key="2">
    <source>
        <dbReference type="EMBL" id="KAL3673509.1"/>
    </source>
</evidence>
<feature type="region of interest" description="Disordered" evidence="1">
    <location>
        <begin position="1"/>
        <end position="82"/>
    </location>
</feature>
<proteinExistence type="predicted"/>
<feature type="compositionally biased region" description="Polar residues" evidence="1">
    <location>
        <begin position="49"/>
        <end position="61"/>
    </location>
</feature>
<gene>
    <name evidence="2" type="ORF">V7S43_001218</name>
</gene>
<evidence type="ECO:0008006" key="4">
    <source>
        <dbReference type="Google" id="ProtNLM"/>
    </source>
</evidence>
<sequence length="852" mass="92590">MQQGRQTGNAGGGAPHRSLTSPFAAHSGAPYQQPPQTNFLQYPAPVDPSTHNYSQQQQQMPPSGRYWQAPSGMDTSSYAKKRPHAGSLDLDEFGGILDSDSASVGNEGAAAGSEAAPDLNMANFDVHSFHEGMAGSAGFHPTVAIAKPTQAHFSTTPKATRIVPPSSDPATIALVDAAYTQFNESSNEPDLRTEKLTKDNRNEKCQYSGCPNRARVSQSYGRFCNRHVIVSPCGFPGCREKAIERTAMCVKHMELGKEALQVILDARTQNVPVCKMTGCFKNDQGRGYCRGHEKLLMATGRLPPHINKRRLNSAYTMCSYPECTKHSQRHHLCRTHGNLINKQAQELAGRPGATESFDEILGRMQKEMRRCTYENCTKNSQRDRLCTTHYYEKHNLQKDGSAPETSPREKTGSRQSKADRSDARTVEQARCGKPGCRNLSYAAGLCVEHTKENQSLVQTQGRYGDLFSSGESGDFFAGNVETEAKPGILIMNEKSIDASLSSGVPVMVSATHSKCTNPMCDRESYGGDYCEACQRLFSPLVVSINPIASGYASSAATVQPEEKMSMCRVSNCGQDCVRGGLCATHLRAFRTGSLSVDNLKLDSHAQQQREQELAEAAAVAAAAAAEAKQASPTASGKSRKYYCKVEGCGKQAQKRNLCKRHYRLQEGVPTGNPHAIAAARVLPSNVMPEPSRSSIVCQFPSCSQGACGGSVLCLAHSKATFCWQPGCENLVGQKQFCEFHAFRQQCAYEGCMYTAQRGNSGCANHSMARRCRHEFCDKFAVGSDSDWCRLHQISCQDAPCALCNLHSLSLDGFAPSENENNNRSRYTAVSSKGVMPAADGGGNAFGRNARLM</sequence>
<evidence type="ECO:0000313" key="3">
    <source>
        <dbReference type="Proteomes" id="UP001632037"/>
    </source>
</evidence>
<name>A0ABD3G6Q4_9STRA</name>
<feature type="compositionally biased region" description="Basic and acidic residues" evidence="1">
    <location>
        <begin position="406"/>
        <end position="426"/>
    </location>
</feature>
<protein>
    <recommendedName>
        <fullName evidence="4">C2H2-type domain-containing protein</fullName>
    </recommendedName>
</protein>
<accession>A0ABD3G6Q4</accession>
<dbReference type="Proteomes" id="UP001632037">
    <property type="component" value="Unassembled WGS sequence"/>
</dbReference>
<dbReference type="PANTHER" id="PTHR31827">
    <property type="entry name" value="EMB|CAB89363.1"/>
    <property type="match status" value="1"/>
</dbReference>
<feature type="region of interest" description="Disordered" evidence="1">
    <location>
        <begin position="396"/>
        <end position="426"/>
    </location>
</feature>
<organism evidence="2 3">
    <name type="scientific">Phytophthora oleae</name>
    <dbReference type="NCBI Taxonomy" id="2107226"/>
    <lineage>
        <taxon>Eukaryota</taxon>
        <taxon>Sar</taxon>
        <taxon>Stramenopiles</taxon>
        <taxon>Oomycota</taxon>
        <taxon>Peronosporomycetes</taxon>
        <taxon>Peronosporales</taxon>
        <taxon>Peronosporaceae</taxon>
        <taxon>Phytophthora</taxon>
    </lineage>
</organism>
<comment type="caution">
    <text evidence="2">The sequence shown here is derived from an EMBL/GenBank/DDBJ whole genome shotgun (WGS) entry which is preliminary data.</text>
</comment>
<dbReference type="PANTHER" id="PTHR31827:SF1">
    <property type="entry name" value="EMB|CAB89363.1"/>
    <property type="match status" value="1"/>
</dbReference>
<evidence type="ECO:0000256" key="1">
    <source>
        <dbReference type="SAM" id="MobiDB-lite"/>
    </source>
</evidence>
<dbReference type="AlphaFoldDB" id="A0ABD3G6Q4"/>
<reference evidence="2 3" key="1">
    <citation type="submission" date="2024-09" db="EMBL/GenBank/DDBJ databases">
        <title>Genome sequencing and assembly of Phytophthora oleae, isolate VK10A, causative agent of rot of olive drupes.</title>
        <authorList>
            <person name="Conti Taguali S."/>
            <person name="Riolo M."/>
            <person name="La Spada F."/>
            <person name="Cacciola S.O."/>
            <person name="Dionisio G."/>
        </authorList>
    </citation>
    <scope>NUCLEOTIDE SEQUENCE [LARGE SCALE GENOMIC DNA]</scope>
    <source>
        <strain evidence="2 3">VK10A</strain>
    </source>
</reference>
<keyword evidence="3" id="KW-1185">Reference proteome</keyword>
<dbReference type="EMBL" id="JBIMZQ010000002">
    <property type="protein sequence ID" value="KAL3673509.1"/>
    <property type="molecule type" value="Genomic_DNA"/>
</dbReference>